<dbReference type="SMART" id="SM00398">
    <property type="entry name" value="HMG"/>
    <property type="match status" value="1"/>
</dbReference>
<proteinExistence type="predicted"/>
<dbReference type="SUPFAM" id="SSF46774">
    <property type="entry name" value="ARID-like"/>
    <property type="match status" value="1"/>
</dbReference>
<organism evidence="11 12">
    <name type="scientific">Arabidopsis thaliana</name>
    <name type="common">Mouse-ear cress</name>
    <dbReference type="NCBI Taxonomy" id="3702"/>
    <lineage>
        <taxon>Eukaryota</taxon>
        <taxon>Viridiplantae</taxon>
        <taxon>Streptophyta</taxon>
        <taxon>Embryophyta</taxon>
        <taxon>Tracheophyta</taxon>
        <taxon>Spermatophyta</taxon>
        <taxon>Magnoliopsida</taxon>
        <taxon>eudicotyledons</taxon>
        <taxon>Gunneridae</taxon>
        <taxon>Pentapetalae</taxon>
        <taxon>rosids</taxon>
        <taxon>malvids</taxon>
        <taxon>Brassicales</taxon>
        <taxon>Brassicaceae</taxon>
        <taxon>Camelineae</taxon>
        <taxon>Arabidopsis</taxon>
    </lineage>
</organism>
<protein>
    <submittedName>
        <fullName evidence="11">(thale cress) hypothetical protein</fullName>
    </submittedName>
</protein>
<dbReference type="Proteomes" id="UP000516314">
    <property type="component" value="Chromosome 3"/>
</dbReference>
<dbReference type="GO" id="GO:0005634">
    <property type="term" value="C:nucleus"/>
    <property type="evidence" value="ECO:0007669"/>
    <property type="project" value="UniProtKB-UniRule"/>
</dbReference>
<keyword evidence="2 6" id="KW-0238">DNA-binding</keyword>
<dbReference type="PANTHER" id="PTHR46691:SF6">
    <property type="entry name" value="HIGH MOBILITY GROUP B PROTEIN 10-RELATED"/>
    <property type="match status" value="1"/>
</dbReference>
<evidence type="ECO:0000256" key="6">
    <source>
        <dbReference type="PROSITE-ProRule" id="PRU00267"/>
    </source>
</evidence>
<evidence type="ECO:0000313" key="11">
    <source>
        <dbReference type="EMBL" id="CAD5322931.1"/>
    </source>
</evidence>
<dbReference type="InterPro" id="IPR036910">
    <property type="entry name" value="HMG_box_dom_sf"/>
</dbReference>
<evidence type="ECO:0000256" key="7">
    <source>
        <dbReference type="SAM" id="Coils"/>
    </source>
</evidence>
<dbReference type="InterPro" id="IPR036431">
    <property type="entry name" value="ARID_dom_sf"/>
</dbReference>
<feature type="coiled-coil region" evidence="7">
    <location>
        <begin position="301"/>
        <end position="342"/>
    </location>
</feature>
<dbReference type="InterPro" id="IPR009071">
    <property type="entry name" value="HMG_box_dom"/>
</dbReference>
<evidence type="ECO:0000256" key="2">
    <source>
        <dbReference type="ARBA" id="ARBA00023125"/>
    </source>
</evidence>
<dbReference type="Gene3D" id="1.10.30.10">
    <property type="entry name" value="High mobility group box domain"/>
    <property type="match status" value="1"/>
</dbReference>
<feature type="domain" description="ARID" evidence="10">
    <location>
        <begin position="439"/>
        <end position="530"/>
    </location>
</feature>
<keyword evidence="7" id="KW-0175">Coiled coil</keyword>
<dbReference type="InterPro" id="IPR001606">
    <property type="entry name" value="ARID_dom"/>
</dbReference>
<feature type="compositionally biased region" description="Polar residues" evidence="8">
    <location>
        <begin position="402"/>
        <end position="412"/>
    </location>
</feature>
<keyword evidence="1" id="KW-0805">Transcription regulation</keyword>
<dbReference type="SMART" id="SM00501">
    <property type="entry name" value="BRIGHT"/>
    <property type="match status" value="1"/>
</dbReference>
<dbReference type="CDD" id="cd16872">
    <property type="entry name" value="ARID_HMGB9-like"/>
    <property type="match status" value="1"/>
</dbReference>
<keyword evidence="3" id="KW-0804">Transcription</keyword>
<dbReference type="EMBL" id="LR881468">
    <property type="protein sequence ID" value="CAD5322931.1"/>
    <property type="molecule type" value="Genomic_DNA"/>
</dbReference>
<evidence type="ECO:0000256" key="5">
    <source>
        <dbReference type="ARBA" id="ARBA00054600"/>
    </source>
</evidence>
<evidence type="ECO:0000256" key="4">
    <source>
        <dbReference type="ARBA" id="ARBA00023242"/>
    </source>
</evidence>
<dbReference type="Gene3D" id="1.10.150.60">
    <property type="entry name" value="ARID DNA-binding domain"/>
    <property type="match status" value="1"/>
</dbReference>
<feature type="DNA-binding region" description="HMG box" evidence="6">
    <location>
        <begin position="637"/>
        <end position="704"/>
    </location>
</feature>
<comment type="function">
    <text evidence="5">Binds preferentially DNA with A/T-rich content.</text>
</comment>
<dbReference type="FunFam" id="1.10.150.60:FF:000022">
    <property type="entry name" value="High mobility group B protein 15"/>
    <property type="match status" value="1"/>
</dbReference>
<dbReference type="Pfam" id="PF01388">
    <property type="entry name" value="ARID"/>
    <property type="match status" value="1"/>
</dbReference>
<dbReference type="SUPFAM" id="SSF47095">
    <property type="entry name" value="HMG-box"/>
    <property type="match status" value="1"/>
</dbReference>
<feature type="compositionally biased region" description="Polar residues" evidence="8">
    <location>
        <begin position="1"/>
        <end position="17"/>
    </location>
</feature>
<feature type="compositionally biased region" description="Polar residues" evidence="8">
    <location>
        <begin position="602"/>
        <end position="619"/>
    </location>
</feature>
<evidence type="ECO:0000256" key="1">
    <source>
        <dbReference type="ARBA" id="ARBA00023015"/>
    </source>
</evidence>
<keyword evidence="4 6" id="KW-0539">Nucleus</keyword>
<dbReference type="PROSITE" id="PS50118">
    <property type="entry name" value="HMG_BOX_2"/>
    <property type="match status" value="1"/>
</dbReference>
<reference evidence="11 12" key="1">
    <citation type="submission" date="2020-09" db="EMBL/GenBank/DDBJ databases">
        <authorList>
            <person name="Ashkenazy H."/>
        </authorList>
    </citation>
    <scope>NUCLEOTIDE SEQUENCE [LARGE SCALE GENOMIC DNA]</scope>
    <source>
        <strain evidence="12">cv. Cdm-0</strain>
    </source>
</reference>
<evidence type="ECO:0000259" key="10">
    <source>
        <dbReference type="PROSITE" id="PS51011"/>
    </source>
</evidence>
<dbReference type="CDD" id="cd22009">
    <property type="entry name" value="HMG-box_AtHMGB9-like"/>
    <property type="match status" value="1"/>
</dbReference>
<feature type="region of interest" description="Disordered" evidence="8">
    <location>
        <begin position="1"/>
        <end position="84"/>
    </location>
</feature>
<dbReference type="GO" id="GO:0003677">
    <property type="term" value="F:DNA binding"/>
    <property type="evidence" value="ECO:0007669"/>
    <property type="project" value="UniProtKB-UniRule"/>
</dbReference>
<evidence type="ECO:0000256" key="8">
    <source>
        <dbReference type="SAM" id="MobiDB-lite"/>
    </source>
</evidence>
<feature type="region of interest" description="Disordered" evidence="8">
    <location>
        <begin position="245"/>
        <end position="266"/>
    </location>
</feature>
<feature type="compositionally biased region" description="Basic and acidic residues" evidence="8">
    <location>
        <begin position="251"/>
        <end position="266"/>
    </location>
</feature>
<dbReference type="Pfam" id="PF00505">
    <property type="entry name" value="HMG_box"/>
    <property type="match status" value="1"/>
</dbReference>
<feature type="compositionally biased region" description="Basic and acidic residues" evidence="8">
    <location>
        <begin position="67"/>
        <end position="83"/>
    </location>
</feature>
<feature type="region of interest" description="Disordered" evidence="8">
    <location>
        <begin position="602"/>
        <end position="629"/>
    </location>
</feature>
<dbReference type="PANTHER" id="PTHR46691">
    <property type="entry name" value="HIGH MOBILITY GROUP B PROTEIN 9"/>
    <property type="match status" value="1"/>
</dbReference>
<feature type="region of interest" description="Disordered" evidence="8">
    <location>
        <begin position="385"/>
        <end position="425"/>
    </location>
</feature>
<dbReference type="AlphaFoldDB" id="A0A7G2ENQ0"/>
<dbReference type="InterPro" id="IPR045303">
    <property type="entry name" value="ARID_HMGB9-like"/>
</dbReference>
<dbReference type="PROSITE" id="PS51011">
    <property type="entry name" value="ARID"/>
    <property type="match status" value="1"/>
</dbReference>
<dbReference type="SMART" id="SM01014">
    <property type="entry name" value="ARID"/>
    <property type="match status" value="1"/>
</dbReference>
<evidence type="ECO:0000259" key="9">
    <source>
        <dbReference type="PROSITE" id="PS50118"/>
    </source>
</evidence>
<dbReference type="FunFam" id="1.10.30.10:FF:000055">
    <property type="entry name" value="High mobility group B protein 15"/>
    <property type="match status" value="1"/>
</dbReference>
<feature type="domain" description="HMG box" evidence="9">
    <location>
        <begin position="637"/>
        <end position="704"/>
    </location>
</feature>
<gene>
    <name evidence="11" type="ORF">AT9943_LOCUS10908</name>
</gene>
<evidence type="ECO:0000313" key="12">
    <source>
        <dbReference type="Proteomes" id="UP000516314"/>
    </source>
</evidence>
<evidence type="ECO:0000256" key="3">
    <source>
        <dbReference type="ARBA" id="ARBA00023163"/>
    </source>
</evidence>
<accession>A0A7G2ENQ0</accession>
<sequence>MNESVPDSVEDNGNSVPANGLLVLPDNDHEEGGGGSPQRSNSVESPGGSVHSTRKGFGLKKWRRIKRDGPVRDEAAPVDDGSKLLKRGLAGLVNPPSKHVEFSSVEARQSSEGSVGSVNMVHHPGVANGFSPDIGCMFAVGQAFEKSEEHSGNTIGGKNVVGGKVVSGSQEKLWSDTIKRASEERGDIEKEKPCSSLDSDLRSSDFVFSTGSVSVGNHGEKDERLTMNYIGGFSNEGQVKEEVQTYSRSENGNKEDDGESKKNNNHWADKDALADSIRSFAVLQEVLWKEVQSFQELGSKALILKEKVKLLEHKLEEARAALEAKEARIQELENSKIESELECIFQRKIETEIEHLMLTRSLSSLQVLQETKKLHSLKEDPVSNRGNILGKTYGHKKKKMSTDISPPYSQTHVEPVNGYPSDNKRCDDSSVPAKYDDLVRNSALFWEKLRAFLGLTSKTLKVPTVGGNTLDLHRLFIEVTSRGGIERVVKDRKWKEVIGAFSFPTTITSASFVLRKYYLKFLFQLEHVYYLEKPVSSLQSTDEALKSLANESPNPEEGIDEPQVGYEVQGFIDGKFDSGYLVTMKLGSQELKGVLYHIPQTPSQSQQTMETPSAIVQSSQRRHRKKSKLAVVDTQKPKCHRSGYNFFFAEQYARLKPEYHGQERSITKKIGHMWSNLTESEKQVYQDKGVKDVERYRIEMLEYKSSHESGATASTVAQ</sequence>
<name>A0A7G2ENQ0_ARATH</name>
<feature type="compositionally biased region" description="Basic residues" evidence="8">
    <location>
        <begin position="52"/>
        <end position="66"/>
    </location>
</feature>